<comment type="caution">
    <text evidence="2">The sequence shown here is derived from an EMBL/GenBank/DDBJ whole genome shotgun (WGS) entry which is preliminary data.</text>
</comment>
<evidence type="ECO:0000313" key="2">
    <source>
        <dbReference type="EMBL" id="KRO28245.1"/>
    </source>
</evidence>
<dbReference type="Proteomes" id="UP000050920">
    <property type="component" value="Unassembled WGS sequence"/>
</dbReference>
<dbReference type="Gene3D" id="3.40.50.1820">
    <property type="entry name" value="alpha/beta hydrolase"/>
    <property type="match status" value="1"/>
</dbReference>
<accession>A0A0R2NRE6</accession>
<sequence length="287" mass="32361">MYKIKSRYKLPIMMGLTLVGVGLSACTTGAIKSHAATNRYKDVQPTLFIHGYRSNYHAEQHMANAAVKAGVTKTIVRAEISKTGSVTLHGKLKASDHHPIVEINYQYSTNPDYYTNAQWAKNVVTKLQKTYNIKNFNFVGHSNGNLIIMYYLRNYANDKKLPKVRKIVDIAGHYNGILRQNDEVNQMKLKSNGRPTYIDSDYRELLKLRSSLPKKQIAFLNIYGDLNNGTHSDGQVSNASTLSLKYLVSGRAKSYQVKKFTGKSAAHSSLHENKNVDKALIKFLWSK</sequence>
<dbReference type="EMBL" id="AYGX02000048">
    <property type="protein sequence ID" value="KRO28245.1"/>
    <property type="molecule type" value="Genomic_DNA"/>
</dbReference>
<keyword evidence="1" id="KW-0732">Signal</keyword>
<evidence type="ECO:0000313" key="3">
    <source>
        <dbReference type="Proteomes" id="UP000050920"/>
    </source>
</evidence>
<gene>
    <name evidence="2" type="ORF">DY78_GL002557</name>
</gene>
<protein>
    <recommendedName>
        <fullName evidence="4">Cell surface hydrolase</fullName>
    </recommendedName>
</protein>
<dbReference type="PROSITE" id="PS51257">
    <property type="entry name" value="PROKAR_LIPOPROTEIN"/>
    <property type="match status" value="1"/>
</dbReference>
<dbReference type="AlphaFoldDB" id="A0A0R2NRE6"/>
<dbReference type="InterPro" id="IPR010315">
    <property type="entry name" value="DUF915_hydro-like"/>
</dbReference>
<reference evidence="2 3" key="1">
    <citation type="journal article" date="2015" name="Genome Announc.">
        <title>Expanding the biotechnology potential of lactobacilli through comparative genomics of 213 strains and associated genera.</title>
        <authorList>
            <person name="Sun Z."/>
            <person name="Harris H.M."/>
            <person name="McCann A."/>
            <person name="Guo C."/>
            <person name="Argimon S."/>
            <person name="Zhang W."/>
            <person name="Yang X."/>
            <person name="Jeffery I.B."/>
            <person name="Cooney J.C."/>
            <person name="Kagawa T.F."/>
            <person name="Liu W."/>
            <person name="Song Y."/>
            <person name="Salvetti E."/>
            <person name="Wrobel A."/>
            <person name="Rasinkangas P."/>
            <person name="Parkhill J."/>
            <person name="Rea M.C."/>
            <person name="O'Sullivan O."/>
            <person name="Ritari J."/>
            <person name="Douillard F.P."/>
            <person name="Paul Ross R."/>
            <person name="Yang R."/>
            <person name="Briner A.E."/>
            <person name="Felis G.E."/>
            <person name="de Vos W.M."/>
            <person name="Barrangou R."/>
            <person name="Klaenhammer T.R."/>
            <person name="Caufield P.W."/>
            <person name="Cui Y."/>
            <person name="Zhang H."/>
            <person name="O'Toole P.W."/>
        </authorList>
    </citation>
    <scope>NUCLEOTIDE SEQUENCE [LARGE SCALE GENOMIC DNA]</scope>
    <source>
        <strain evidence="2 3">DSM 21115</strain>
    </source>
</reference>
<dbReference type="SUPFAM" id="SSF53474">
    <property type="entry name" value="alpha/beta-Hydrolases"/>
    <property type="match status" value="1"/>
</dbReference>
<name>A0A0R2NRE6_9LACO</name>
<organism evidence="2 3">
    <name type="scientific">Lactiplantibacillus fabifermentans DSM 21115</name>
    <dbReference type="NCBI Taxonomy" id="1413187"/>
    <lineage>
        <taxon>Bacteria</taxon>
        <taxon>Bacillati</taxon>
        <taxon>Bacillota</taxon>
        <taxon>Bacilli</taxon>
        <taxon>Lactobacillales</taxon>
        <taxon>Lactobacillaceae</taxon>
        <taxon>Lactiplantibacillus</taxon>
    </lineage>
</organism>
<evidence type="ECO:0000256" key="1">
    <source>
        <dbReference type="SAM" id="SignalP"/>
    </source>
</evidence>
<dbReference type="InterPro" id="IPR029058">
    <property type="entry name" value="AB_hydrolase_fold"/>
</dbReference>
<feature type="signal peptide" evidence="1">
    <location>
        <begin position="1"/>
        <end position="25"/>
    </location>
</feature>
<dbReference type="RefSeq" id="WP_235810632.1">
    <property type="nucleotide sequence ID" value="NZ_AYGX02000048.1"/>
</dbReference>
<keyword evidence="3" id="KW-1185">Reference proteome</keyword>
<dbReference type="Pfam" id="PF06028">
    <property type="entry name" value="DUF915"/>
    <property type="match status" value="1"/>
</dbReference>
<evidence type="ECO:0008006" key="4">
    <source>
        <dbReference type="Google" id="ProtNLM"/>
    </source>
</evidence>
<proteinExistence type="predicted"/>
<feature type="chain" id="PRO_5038617377" description="Cell surface hydrolase" evidence="1">
    <location>
        <begin position="26"/>
        <end position="287"/>
    </location>
</feature>